<dbReference type="Proteomes" id="UP000016842">
    <property type="component" value="Unassembled WGS sequence"/>
</dbReference>
<dbReference type="AlphaFoldDB" id="U4VFW0"/>
<dbReference type="EMBL" id="ASXJ01000144">
    <property type="protein sequence ID" value="ERM01646.1"/>
    <property type="molecule type" value="Genomic_DNA"/>
</dbReference>
<comment type="caution">
    <text evidence="1">The sequence shown here is derived from an EMBL/GenBank/DDBJ whole genome shotgun (WGS) entry which is preliminary data.</text>
</comment>
<evidence type="ECO:0000313" key="1">
    <source>
        <dbReference type="EMBL" id="ERM01646.1"/>
    </source>
</evidence>
<name>U4VFW0_9HYPH</name>
<sequence>MLWPERHGIQQTLHASIAQDNRDIDRTCNHPCPEFHIGRLYRLHLYRRIALAKFVKGRAQTSDRKRFIKTNNNMAKFPGFARFSPFLEALNVLDNTPCANNEFLAVRGGETCSGRSTVKQRDTKFVLDFLDPFADDRLPDIEFIRGGAELPFLALTTM</sequence>
<gene>
    <name evidence="1" type="ORF">Q644_20565</name>
</gene>
<protein>
    <submittedName>
        <fullName evidence="1">Uncharacterized protein</fullName>
    </submittedName>
</protein>
<organism evidence="1 2">
    <name type="scientific">Brucella intermedia 229E</name>
    <dbReference type="NCBI Taxonomy" id="1337887"/>
    <lineage>
        <taxon>Bacteria</taxon>
        <taxon>Pseudomonadati</taxon>
        <taxon>Pseudomonadota</taxon>
        <taxon>Alphaproteobacteria</taxon>
        <taxon>Hyphomicrobiales</taxon>
        <taxon>Brucellaceae</taxon>
        <taxon>Brucella/Ochrobactrum group</taxon>
        <taxon>Brucella</taxon>
    </lineage>
</organism>
<reference evidence="1 2" key="1">
    <citation type="journal article" date="2014" name="FEMS Microbiol. Lett.">
        <title>Genome sequencing analysis reveals virulence-related gene content of Ochrobactrum intermedium strain 229E, a urease-positive strain isolated from the human gastric niche.</title>
        <authorList>
            <person name="Kulkarni G.J."/>
            <person name="Shetty S."/>
            <person name="Dharne M.S."/>
            <person name="Shouche Y.S."/>
        </authorList>
    </citation>
    <scope>NUCLEOTIDE SEQUENCE [LARGE SCALE GENOMIC DNA]</scope>
    <source>
        <strain evidence="1 2">229E</strain>
    </source>
</reference>
<accession>U4VFW0</accession>
<evidence type="ECO:0000313" key="2">
    <source>
        <dbReference type="Proteomes" id="UP000016842"/>
    </source>
</evidence>
<proteinExistence type="predicted"/>